<accession>A0A3G5AIZ3</accession>
<proteinExistence type="predicted"/>
<name>A0A3G5AIZ3_9VIRU</name>
<gene>
    <name evidence="1" type="ORF">Sylvanvirus29_2</name>
</gene>
<evidence type="ECO:0008006" key="2">
    <source>
        <dbReference type="Google" id="ProtNLM"/>
    </source>
</evidence>
<dbReference type="EMBL" id="MK072535">
    <property type="protein sequence ID" value="AYV87150.1"/>
    <property type="molecule type" value="Genomic_DNA"/>
</dbReference>
<sequence>MQYVDDGKTKRNIRDLDFFKDEESQLKTVESVGLLLYYITNPSEKVQLEAVRCDARAIQFVSSESIQLKALDESPYYGAEFIKNPSEAVQLYAVNKFGESIEYFPNPSECVQIAAVKDCSDNILYIKNPCEQAQLQAVQDDCHHVDRIHGHIFDSVRRLSERLDSRR</sequence>
<evidence type="ECO:0000313" key="1">
    <source>
        <dbReference type="EMBL" id="AYV87150.1"/>
    </source>
</evidence>
<organism evidence="1">
    <name type="scientific">Sylvanvirus sp</name>
    <dbReference type="NCBI Taxonomy" id="2487774"/>
    <lineage>
        <taxon>Viruses</taxon>
    </lineage>
</organism>
<protein>
    <recommendedName>
        <fullName evidence="2">DUF4116 domain-containing protein</fullName>
    </recommendedName>
</protein>
<reference evidence="1" key="1">
    <citation type="submission" date="2018-10" db="EMBL/GenBank/DDBJ databases">
        <title>Hidden diversity of soil giant viruses.</title>
        <authorList>
            <person name="Schulz F."/>
            <person name="Alteio L."/>
            <person name="Goudeau D."/>
            <person name="Ryan E.M."/>
            <person name="Malmstrom R.R."/>
            <person name="Blanchard J."/>
            <person name="Woyke T."/>
        </authorList>
    </citation>
    <scope>NUCLEOTIDE SEQUENCE</scope>
    <source>
        <strain evidence="1">SYV1</strain>
    </source>
</reference>